<dbReference type="Gene3D" id="3.40.50.150">
    <property type="entry name" value="Vaccinia Virus protein VP39"/>
    <property type="match status" value="1"/>
</dbReference>
<dbReference type="HOGENOM" id="CLU_048277_0_0_5"/>
<dbReference type="Proteomes" id="UP000009286">
    <property type="component" value="Chromosome"/>
</dbReference>
<dbReference type="Pfam" id="PF08241">
    <property type="entry name" value="Methyltransf_11"/>
    <property type="match status" value="1"/>
</dbReference>
<evidence type="ECO:0000313" key="3">
    <source>
        <dbReference type="Proteomes" id="UP000009286"/>
    </source>
</evidence>
<dbReference type="RefSeq" id="WP_014102995.1">
    <property type="nucleotide sequence ID" value="NC_016026.1"/>
</dbReference>
<dbReference type="STRING" id="856793.MICA_1454"/>
<dbReference type="AlphaFoldDB" id="G2KNC4"/>
<protein>
    <submittedName>
        <fullName evidence="2">Methyltransferase domain protein</fullName>
    </submittedName>
</protein>
<organism evidence="2 3">
    <name type="scientific">Micavibrio aeruginosavorus (strain ARL-13)</name>
    <dbReference type="NCBI Taxonomy" id="856793"/>
    <lineage>
        <taxon>Bacteria</taxon>
        <taxon>Pseudomonadati</taxon>
        <taxon>Bdellovibrionota</taxon>
        <taxon>Bdellovibrionia</taxon>
        <taxon>Bdellovibrionales</taxon>
        <taxon>Pseudobdellovibrionaceae</taxon>
        <taxon>Micavibrio</taxon>
    </lineage>
</organism>
<dbReference type="GO" id="GO:0032259">
    <property type="term" value="P:methylation"/>
    <property type="evidence" value="ECO:0007669"/>
    <property type="project" value="UniProtKB-KW"/>
</dbReference>
<sequence length="250" mass="28542">MSTGSIYDLKAFYDSRSGRLVRRILLDHLIPMWPDVKGLRVLGCGYATPYLRPYMKDAERVIAVMPARLGARVWPRHEKNLVCLAEESELPLETESVDRILLVHSVEHAEILSPNLQELWRVLKSSGRIIVVVPNRLGFWARADWSPFGQGQPFSASQIVQLFRDHSFVHERTERALFLPPVRTFLMLRTFWFMERIGARIMPGLCGLHIAEFSKQLYAGTPVAQTSKVKIRGRRILVPNALSGGRREQG</sequence>
<dbReference type="InterPro" id="IPR013216">
    <property type="entry name" value="Methyltransf_11"/>
</dbReference>
<dbReference type="OrthoDB" id="9800231at2"/>
<dbReference type="SUPFAM" id="SSF53335">
    <property type="entry name" value="S-adenosyl-L-methionine-dependent methyltransferases"/>
    <property type="match status" value="1"/>
</dbReference>
<evidence type="ECO:0000259" key="1">
    <source>
        <dbReference type="Pfam" id="PF08241"/>
    </source>
</evidence>
<evidence type="ECO:0000313" key="2">
    <source>
        <dbReference type="EMBL" id="AEP09772.1"/>
    </source>
</evidence>
<accession>G2KNC4</accession>
<feature type="domain" description="Methyltransferase type 11" evidence="1">
    <location>
        <begin position="42"/>
        <end position="131"/>
    </location>
</feature>
<dbReference type="InterPro" id="IPR029063">
    <property type="entry name" value="SAM-dependent_MTases_sf"/>
</dbReference>
<keyword evidence="2" id="KW-0489">Methyltransferase</keyword>
<dbReference type="GO" id="GO:0008757">
    <property type="term" value="F:S-adenosylmethionine-dependent methyltransferase activity"/>
    <property type="evidence" value="ECO:0007669"/>
    <property type="project" value="InterPro"/>
</dbReference>
<name>G2KNC4_MICAA</name>
<dbReference type="eggNOG" id="COG2226">
    <property type="taxonomic scope" value="Bacteria"/>
</dbReference>
<proteinExistence type="predicted"/>
<dbReference type="EMBL" id="CP002382">
    <property type="protein sequence ID" value="AEP09772.1"/>
    <property type="molecule type" value="Genomic_DNA"/>
</dbReference>
<reference evidence="2 3" key="1">
    <citation type="journal article" date="2011" name="BMC Genomics">
        <title>Genomic insights into an obligate epibiotic bacterial predator: Micavibrio aeruginosavorus ARL-13.</title>
        <authorList>
            <person name="Wang Z."/>
            <person name="Kadouri D."/>
            <person name="Wu M."/>
        </authorList>
    </citation>
    <scope>NUCLEOTIDE SEQUENCE [LARGE SCALE GENOMIC DNA]</scope>
    <source>
        <strain evidence="2 3">ARL-13</strain>
    </source>
</reference>
<dbReference type="KEGG" id="mai:MICA_1454"/>
<gene>
    <name evidence="2" type="ordered locus">MICA_1454</name>
</gene>
<keyword evidence="2" id="KW-0808">Transferase</keyword>
<keyword evidence="3" id="KW-1185">Reference proteome</keyword>